<sequence>MEITREESTSGPVFIATPAKAPPIRTRALLIAGAISIMLIGLAGLAPEPHAGLLRWLAALCTLPVLLMWVVALVRTVRSHGVRLAVTPVGLTVNGRMIYPHKTIRDLVLMPMTSRKPLFIAHVSPDADYGHRAELDLVTGAVPVEGPEELKRAAARPVRLVMRRKGKQPAIVLVRGLSLSAGETLLAALAAELRPHAR</sequence>
<keyword evidence="3" id="KW-1185">Reference proteome</keyword>
<dbReference type="Proteomes" id="UP000245629">
    <property type="component" value="Chromosome 2"/>
</dbReference>
<evidence type="ECO:0000313" key="2">
    <source>
        <dbReference type="EMBL" id="AWK87955.1"/>
    </source>
</evidence>
<feature type="transmembrane region" description="Helical" evidence="1">
    <location>
        <begin position="53"/>
        <end position="74"/>
    </location>
</feature>
<evidence type="ECO:0000256" key="1">
    <source>
        <dbReference type="SAM" id="Phobius"/>
    </source>
</evidence>
<dbReference type="KEGG" id="azz:DEW08_10210"/>
<keyword evidence="1" id="KW-0472">Membrane</keyword>
<evidence type="ECO:0000313" key="3">
    <source>
        <dbReference type="Proteomes" id="UP000245629"/>
    </source>
</evidence>
<dbReference type="AlphaFoldDB" id="A0A2S2CU62"/>
<feature type="transmembrane region" description="Helical" evidence="1">
    <location>
        <begin position="28"/>
        <end position="47"/>
    </location>
</feature>
<gene>
    <name evidence="2" type="ORF">DEW08_10210</name>
</gene>
<accession>A0A2S2CU62</accession>
<feature type="transmembrane region" description="Helical" evidence="1">
    <location>
        <begin position="172"/>
        <end position="191"/>
    </location>
</feature>
<name>A0A2S2CU62_9PROT</name>
<keyword evidence="1" id="KW-1133">Transmembrane helix</keyword>
<protein>
    <submittedName>
        <fullName evidence="2">Uncharacterized protein</fullName>
    </submittedName>
</protein>
<proteinExistence type="predicted"/>
<reference evidence="3" key="1">
    <citation type="submission" date="2018-05" db="EMBL/GenBank/DDBJ databases">
        <title>Azospirillum thermophila sp. nov., a novel isolated from hot spring.</title>
        <authorList>
            <person name="Zhao Z."/>
        </authorList>
    </citation>
    <scope>NUCLEOTIDE SEQUENCE [LARGE SCALE GENOMIC DNA]</scope>
    <source>
        <strain evidence="3">CFH 70021</strain>
    </source>
</reference>
<dbReference type="EMBL" id="CP029353">
    <property type="protein sequence ID" value="AWK87955.1"/>
    <property type="molecule type" value="Genomic_DNA"/>
</dbReference>
<dbReference type="OrthoDB" id="7302308at2"/>
<organism evidence="2 3">
    <name type="scientific">Azospirillum thermophilum</name>
    <dbReference type="NCBI Taxonomy" id="2202148"/>
    <lineage>
        <taxon>Bacteria</taxon>
        <taxon>Pseudomonadati</taxon>
        <taxon>Pseudomonadota</taxon>
        <taxon>Alphaproteobacteria</taxon>
        <taxon>Rhodospirillales</taxon>
        <taxon>Azospirillaceae</taxon>
        <taxon>Azospirillum</taxon>
    </lineage>
</organism>
<keyword evidence="1" id="KW-0812">Transmembrane</keyword>